<comment type="caution">
    <text evidence="2">The sequence shown here is derived from an EMBL/GenBank/DDBJ whole genome shotgun (WGS) entry which is preliminary data.</text>
</comment>
<dbReference type="Proteomes" id="UP001372834">
    <property type="component" value="Unassembled WGS sequence"/>
</dbReference>
<name>A0AAN8S782_POLSC</name>
<evidence type="ECO:0000256" key="1">
    <source>
        <dbReference type="SAM" id="MobiDB-lite"/>
    </source>
</evidence>
<evidence type="ECO:0000313" key="2">
    <source>
        <dbReference type="EMBL" id="KAK6632971.1"/>
    </source>
</evidence>
<organism evidence="2 3">
    <name type="scientific">Polyplax serrata</name>
    <name type="common">Common mouse louse</name>
    <dbReference type="NCBI Taxonomy" id="468196"/>
    <lineage>
        <taxon>Eukaryota</taxon>
        <taxon>Metazoa</taxon>
        <taxon>Ecdysozoa</taxon>
        <taxon>Arthropoda</taxon>
        <taxon>Hexapoda</taxon>
        <taxon>Insecta</taxon>
        <taxon>Pterygota</taxon>
        <taxon>Neoptera</taxon>
        <taxon>Paraneoptera</taxon>
        <taxon>Psocodea</taxon>
        <taxon>Troctomorpha</taxon>
        <taxon>Phthiraptera</taxon>
        <taxon>Anoplura</taxon>
        <taxon>Polyplacidae</taxon>
        <taxon>Polyplax</taxon>
    </lineage>
</organism>
<proteinExistence type="predicted"/>
<gene>
    <name evidence="2" type="ORF">RUM43_012714</name>
</gene>
<feature type="region of interest" description="Disordered" evidence="1">
    <location>
        <begin position="36"/>
        <end position="57"/>
    </location>
</feature>
<dbReference type="AlphaFoldDB" id="A0AAN8S782"/>
<feature type="non-terminal residue" evidence="2">
    <location>
        <position position="1"/>
    </location>
</feature>
<evidence type="ECO:0000313" key="3">
    <source>
        <dbReference type="Proteomes" id="UP001372834"/>
    </source>
</evidence>
<accession>A0AAN8S782</accession>
<reference evidence="2 3" key="1">
    <citation type="submission" date="2023-10" db="EMBL/GenBank/DDBJ databases">
        <title>Genomes of two closely related lineages of the louse Polyplax serrata with different host specificities.</title>
        <authorList>
            <person name="Martinu J."/>
            <person name="Tarabai H."/>
            <person name="Stefka J."/>
            <person name="Hypsa V."/>
        </authorList>
    </citation>
    <scope>NUCLEOTIDE SEQUENCE [LARGE SCALE GENOMIC DNA]</scope>
    <source>
        <strain evidence="2">HR10_N</strain>
    </source>
</reference>
<dbReference type="EMBL" id="JAWJWE010000006">
    <property type="protein sequence ID" value="KAK6632971.1"/>
    <property type="molecule type" value="Genomic_DNA"/>
</dbReference>
<protein>
    <submittedName>
        <fullName evidence="2">Uncharacterized protein</fullName>
    </submittedName>
</protein>
<sequence length="57" mass="6831">WDSREKKVWEMLLLTPVGNRRRNICYHRAEEVSWQQTLSHDRPSGVAAMQRKQPPKE</sequence>